<gene>
    <name evidence="2" type="primary">LOC122134869</name>
</gene>
<accession>A0A9Q9VMK5</accession>
<dbReference type="RefSeq" id="XP_042567800.1">
    <property type="nucleotide sequence ID" value="XM_042711866.1"/>
</dbReference>
<dbReference type="KEGG" id="ccar:122134869"/>
<dbReference type="AlphaFoldDB" id="A0A9Q9VMK5"/>
<feature type="compositionally biased region" description="Basic and acidic residues" evidence="1">
    <location>
        <begin position="11"/>
        <end position="20"/>
    </location>
</feature>
<dbReference type="OrthoDB" id="5948939at2759"/>
<evidence type="ECO:0000256" key="1">
    <source>
        <dbReference type="SAM" id="MobiDB-lite"/>
    </source>
</evidence>
<name>A0A9Q9VMK5_CYPCA</name>
<feature type="region of interest" description="Disordered" evidence="1">
    <location>
        <begin position="1"/>
        <end position="50"/>
    </location>
</feature>
<sequence length="214" mass="23684">MASSGRPLADLLRDVADQLERTSGGSSNSSPQPPDRPNVNVTPTVTPRHPVDAEVSRLFGPYACGGRRLTMRRSTAAPVQLHSYTHLFCCLDDKNVELVPNRCVKQRLAAAGLGEKRLTFQGIQTNPEEFREFLLAAYPKLRQGGGFELLKISGTTRSRELVLIPCPSDGYHVRYLKEPQTQIGHATIFIRPLQRNLNLDPNAAVSWLGQSRNV</sequence>
<organism evidence="2">
    <name type="scientific">Cyprinus carpio</name>
    <name type="common">Common carp</name>
    <dbReference type="NCBI Taxonomy" id="7962"/>
    <lineage>
        <taxon>Eukaryota</taxon>
        <taxon>Metazoa</taxon>
        <taxon>Chordata</taxon>
        <taxon>Craniata</taxon>
        <taxon>Vertebrata</taxon>
        <taxon>Euteleostomi</taxon>
        <taxon>Actinopterygii</taxon>
        <taxon>Neopterygii</taxon>
        <taxon>Teleostei</taxon>
        <taxon>Ostariophysi</taxon>
        <taxon>Cypriniformes</taxon>
        <taxon>Cyprinidae</taxon>
        <taxon>Cyprininae</taxon>
        <taxon>Cyprinus</taxon>
    </lineage>
</organism>
<reference evidence="2" key="1">
    <citation type="submission" date="2025-08" db="UniProtKB">
        <authorList>
            <consortium name="RefSeq"/>
        </authorList>
    </citation>
    <scope>IDENTIFICATION</scope>
    <source>
        <tissue evidence="2">Muscle</tissue>
    </source>
</reference>
<evidence type="ECO:0000313" key="2">
    <source>
        <dbReference type="RefSeq" id="XP_042567800.1"/>
    </source>
</evidence>
<dbReference type="GeneID" id="122134869"/>
<proteinExistence type="predicted"/>
<protein>
    <submittedName>
        <fullName evidence="2">Uncharacterized protein LOC122134869</fullName>
    </submittedName>
</protein>
<dbReference type="Proteomes" id="UP001155660">
    <property type="component" value="Chromosome A22"/>
</dbReference>